<dbReference type="Proteomes" id="UP001056120">
    <property type="component" value="Linkage Group LG27"/>
</dbReference>
<evidence type="ECO:0000313" key="1">
    <source>
        <dbReference type="EMBL" id="KAI3687451.1"/>
    </source>
</evidence>
<organism evidence="1 2">
    <name type="scientific">Smallanthus sonchifolius</name>
    <dbReference type="NCBI Taxonomy" id="185202"/>
    <lineage>
        <taxon>Eukaryota</taxon>
        <taxon>Viridiplantae</taxon>
        <taxon>Streptophyta</taxon>
        <taxon>Embryophyta</taxon>
        <taxon>Tracheophyta</taxon>
        <taxon>Spermatophyta</taxon>
        <taxon>Magnoliopsida</taxon>
        <taxon>eudicotyledons</taxon>
        <taxon>Gunneridae</taxon>
        <taxon>Pentapetalae</taxon>
        <taxon>asterids</taxon>
        <taxon>campanulids</taxon>
        <taxon>Asterales</taxon>
        <taxon>Asteraceae</taxon>
        <taxon>Asteroideae</taxon>
        <taxon>Heliantheae alliance</taxon>
        <taxon>Millerieae</taxon>
        <taxon>Smallanthus</taxon>
    </lineage>
</organism>
<proteinExistence type="predicted"/>
<dbReference type="EMBL" id="CM042044">
    <property type="protein sequence ID" value="KAI3687451.1"/>
    <property type="molecule type" value="Genomic_DNA"/>
</dbReference>
<accession>A0ACB8YQD2</accession>
<gene>
    <name evidence="1" type="ORF">L1987_81147</name>
</gene>
<sequence length="80" mass="8732">MTSGEDSILAFIAGFHSRGDDTSAISYDGVTPRFPSRFETRRGGELMENMRDGDDDVPPLTCSTKVGFGWPDDQDLGSRS</sequence>
<keyword evidence="2" id="KW-1185">Reference proteome</keyword>
<comment type="caution">
    <text evidence="1">The sequence shown here is derived from an EMBL/GenBank/DDBJ whole genome shotgun (WGS) entry which is preliminary data.</text>
</comment>
<reference evidence="2" key="1">
    <citation type="journal article" date="2022" name="Mol. Ecol. Resour.">
        <title>The genomes of chicory, endive, great burdock and yacon provide insights into Asteraceae palaeo-polyploidization history and plant inulin production.</title>
        <authorList>
            <person name="Fan W."/>
            <person name="Wang S."/>
            <person name="Wang H."/>
            <person name="Wang A."/>
            <person name="Jiang F."/>
            <person name="Liu H."/>
            <person name="Zhao H."/>
            <person name="Xu D."/>
            <person name="Zhang Y."/>
        </authorList>
    </citation>
    <scope>NUCLEOTIDE SEQUENCE [LARGE SCALE GENOMIC DNA]</scope>
    <source>
        <strain evidence="2">cv. Yunnan</strain>
    </source>
</reference>
<protein>
    <submittedName>
        <fullName evidence="1">Uncharacterized protein</fullName>
    </submittedName>
</protein>
<evidence type="ECO:0000313" key="2">
    <source>
        <dbReference type="Proteomes" id="UP001056120"/>
    </source>
</evidence>
<reference evidence="1 2" key="2">
    <citation type="journal article" date="2022" name="Mol. Ecol. Resour.">
        <title>The genomes of chicory, endive, great burdock and yacon provide insights into Asteraceae paleo-polyploidization history and plant inulin production.</title>
        <authorList>
            <person name="Fan W."/>
            <person name="Wang S."/>
            <person name="Wang H."/>
            <person name="Wang A."/>
            <person name="Jiang F."/>
            <person name="Liu H."/>
            <person name="Zhao H."/>
            <person name="Xu D."/>
            <person name="Zhang Y."/>
        </authorList>
    </citation>
    <scope>NUCLEOTIDE SEQUENCE [LARGE SCALE GENOMIC DNA]</scope>
    <source>
        <strain evidence="2">cv. Yunnan</strain>
        <tissue evidence="1">Leaves</tissue>
    </source>
</reference>
<name>A0ACB8YQD2_9ASTR</name>